<evidence type="ECO:0000259" key="1">
    <source>
        <dbReference type="PROSITE" id="PS51677"/>
    </source>
</evidence>
<dbReference type="EMBL" id="JAAZWO010000012">
    <property type="protein sequence ID" value="MBC2398240.1"/>
    <property type="molecule type" value="Genomic_DNA"/>
</dbReference>
<proteinExistence type="predicted"/>
<dbReference type="GO" id="GO:0016020">
    <property type="term" value="C:membrane"/>
    <property type="evidence" value="ECO:0007669"/>
    <property type="project" value="TreeGrafter"/>
</dbReference>
<name>A0A923ECX0_CLOTT</name>
<dbReference type="InterPro" id="IPR002509">
    <property type="entry name" value="NODB_dom"/>
</dbReference>
<organism evidence="2 3">
    <name type="scientific">Clostridium tetanomorphum</name>
    <dbReference type="NCBI Taxonomy" id="1553"/>
    <lineage>
        <taxon>Bacteria</taxon>
        <taxon>Bacillati</taxon>
        <taxon>Bacillota</taxon>
        <taxon>Clostridia</taxon>
        <taxon>Eubacteriales</taxon>
        <taxon>Clostridiaceae</taxon>
        <taxon>Clostridium</taxon>
    </lineage>
</organism>
<evidence type="ECO:0000313" key="2">
    <source>
        <dbReference type="EMBL" id="MBC2398240.1"/>
    </source>
</evidence>
<dbReference type="Pfam" id="PF01522">
    <property type="entry name" value="Polysacc_deac_1"/>
    <property type="match status" value="1"/>
</dbReference>
<dbReference type="GO" id="GO:0016810">
    <property type="term" value="F:hydrolase activity, acting on carbon-nitrogen (but not peptide) bonds"/>
    <property type="evidence" value="ECO:0007669"/>
    <property type="project" value="InterPro"/>
</dbReference>
<sequence length="257" mass="29309">MEVLLLNRKVIKKLKGAIFLLLLSVIASLLINSKGVFLSQSNKVPIYSVKTEEKKVAITFDVNWGQSNTKKILDILDKNNVKATFFLIGNWIDDFPEETKEIYKRGHEIGNHSNTHPDMRKVSKGKIINEISITDAKIMKIIGKNTKLFRCPSGSYNDSVIDVVNSTGHYCVQWDVDSIDWKAEGADKEYNRVISKTKPGSIILFHNDGKYTPQTLPIIIRELKHKGYQFVTVGDLIYKENYYINNEGKQIKKMGKQ</sequence>
<dbReference type="AlphaFoldDB" id="A0A923ECX0"/>
<gene>
    <name evidence="2" type="primary">pdaB</name>
    <name evidence="2" type="ORF">HGG79_10725</name>
</gene>
<accession>A0A923ECX0</accession>
<comment type="caution">
    <text evidence="2">The sequence shown here is derived from an EMBL/GenBank/DDBJ whole genome shotgun (WGS) entry which is preliminary data.</text>
</comment>
<reference evidence="2 3" key="1">
    <citation type="submission" date="2020-04" db="EMBL/GenBank/DDBJ databases">
        <title>Genomic insights into acetone-butanol-ethanol (ABE) fermentation by sequencing solventogenic clostridia strains.</title>
        <authorList>
            <person name="Brown S."/>
        </authorList>
    </citation>
    <scope>NUCLEOTIDE SEQUENCE [LARGE SCALE GENOMIC DNA]</scope>
    <source>
        <strain evidence="2 3">DJ011</strain>
    </source>
</reference>
<dbReference type="PANTHER" id="PTHR10587">
    <property type="entry name" value="GLYCOSYL TRANSFERASE-RELATED"/>
    <property type="match status" value="1"/>
</dbReference>
<dbReference type="InterPro" id="IPR014132">
    <property type="entry name" value="PdaB-like"/>
</dbReference>
<dbReference type="PROSITE" id="PS51677">
    <property type="entry name" value="NODB"/>
    <property type="match status" value="1"/>
</dbReference>
<protein>
    <submittedName>
        <fullName evidence="2">Polysaccharide deacetylase family sporulation protein PdaB</fullName>
    </submittedName>
</protein>
<dbReference type="Gene3D" id="3.20.20.370">
    <property type="entry name" value="Glycoside hydrolase/deacetylase"/>
    <property type="match status" value="1"/>
</dbReference>
<dbReference type="InterPro" id="IPR050248">
    <property type="entry name" value="Polysacc_deacetylase_ArnD"/>
</dbReference>
<dbReference type="Proteomes" id="UP000563151">
    <property type="component" value="Unassembled WGS sequence"/>
</dbReference>
<dbReference type="SUPFAM" id="SSF88713">
    <property type="entry name" value="Glycoside hydrolase/deacetylase"/>
    <property type="match status" value="1"/>
</dbReference>
<dbReference type="PANTHER" id="PTHR10587:SF128">
    <property type="entry name" value="POLYSACCHARIDE DEACETYLASE PDAB-RELATED"/>
    <property type="match status" value="1"/>
</dbReference>
<keyword evidence="3" id="KW-1185">Reference proteome</keyword>
<dbReference type="CDD" id="cd10917">
    <property type="entry name" value="CE4_NodB_like_6s_7s"/>
    <property type="match status" value="1"/>
</dbReference>
<dbReference type="InterPro" id="IPR011330">
    <property type="entry name" value="Glyco_hydro/deAcase_b/a-brl"/>
</dbReference>
<dbReference type="GO" id="GO:0005975">
    <property type="term" value="P:carbohydrate metabolic process"/>
    <property type="evidence" value="ECO:0007669"/>
    <property type="project" value="InterPro"/>
</dbReference>
<feature type="domain" description="NodB homology" evidence="1">
    <location>
        <begin position="54"/>
        <end position="231"/>
    </location>
</feature>
<evidence type="ECO:0000313" key="3">
    <source>
        <dbReference type="Proteomes" id="UP000563151"/>
    </source>
</evidence>
<dbReference type="NCBIfam" id="TIGR02764">
    <property type="entry name" value="spore_ybaN_pdaB"/>
    <property type="match status" value="1"/>
</dbReference>